<evidence type="ECO:0000256" key="6">
    <source>
        <dbReference type="ARBA" id="ARBA00022692"/>
    </source>
</evidence>
<dbReference type="PRINTS" id="PR00344">
    <property type="entry name" value="BCTRLSENSOR"/>
</dbReference>
<keyword evidence="11" id="KW-0175">Coiled coil</keyword>
<dbReference type="PROSITE" id="PS50109">
    <property type="entry name" value="HIS_KIN"/>
    <property type="match status" value="1"/>
</dbReference>
<evidence type="ECO:0000256" key="10">
    <source>
        <dbReference type="ARBA" id="ARBA00023136"/>
    </source>
</evidence>
<dbReference type="Gene3D" id="3.30.565.10">
    <property type="entry name" value="Histidine kinase-like ATPase, C-terminal domain"/>
    <property type="match status" value="1"/>
</dbReference>
<keyword evidence="4" id="KW-0597">Phosphoprotein</keyword>
<dbReference type="AlphaFoldDB" id="A0ABD7V7U8"/>
<evidence type="ECO:0000256" key="1">
    <source>
        <dbReference type="ARBA" id="ARBA00000085"/>
    </source>
</evidence>
<comment type="subcellular location">
    <subcellularLocation>
        <location evidence="2">Cell membrane</location>
    </subcellularLocation>
</comment>
<reference evidence="15 16" key="1">
    <citation type="submission" date="2019-02" db="EMBL/GenBank/DDBJ databases">
        <authorList>
            <consortium name="Pathogen Informatics"/>
        </authorList>
    </citation>
    <scope>NUCLEOTIDE SEQUENCE [LARGE SCALE GENOMIC DNA]</scope>
    <source>
        <strain evidence="15 16">3012STDY6756503</strain>
    </source>
</reference>
<dbReference type="GO" id="GO:0005886">
    <property type="term" value="C:plasma membrane"/>
    <property type="evidence" value="ECO:0007669"/>
    <property type="project" value="UniProtKB-SubCell"/>
</dbReference>
<keyword evidence="10 13" id="KW-0472">Membrane</keyword>
<dbReference type="CDD" id="cd00075">
    <property type="entry name" value="HATPase"/>
    <property type="match status" value="1"/>
</dbReference>
<evidence type="ECO:0000313" key="16">
    <source>
        <dbReference type="Proteomes" id="UP000360750"/>
    </source>
</evidence>
<feature type="coiled-coil region" evidence="11">
    <location>
        <begin position="252"/>
        <end position="279"/>
    </location>
</feature>
<dbReference type="InterPro" id="IPR004358">
    <property type="entry name" value="Sig_transdc_His_kin-like_C"/>
</dbReference>
<evidence type="ECO:0000259" key="14">
    <source>
        <dbReference type="PROSITE" id="PS50109"/>
    </source>
</evidence>
<feature type="region of interest" description="Disordered" evidence="12">
    <location>
        <begin position="427"/>
        <end position="471"/>
    </location>
</feature>
<dbReference type="SUPFAM" id="SSF47384">
    <property type="entry name" value="Homodimeric domain of signal transducing histidine kinase"/>
    <property type="match status" value="1"/>
</dbReference>
<dbReference type="Pfam" id="PF02518">
    <property type="entry name" value="HATPase_c"/>
    <property type="match status" value="1"/>
</dbReference>
<dbReference type="GO" id="GO:0000160">
    <property type="term" value="P:phosphorelay signal transduction system"/>
    <property type="evidence" value="ECO:0007669"/>
    <property type="project" value="UniProtKB-KW"/>
</dbReference>
<dbReference type="PANTHER" id="PTHR45436">
    <property type="entry name" value="SENSOR HISTIDINE KINASE YKOH"/>
    <property type="match status" value="1"/>
</dbReference>
<dbReference type="Proteomes" id="UP000360750">
    <property type="component" value="Unassembled WGS sequence"/>
</dbReference>
<dbReference type="EC" id="2.7.13.3" evidence="3"/>
<dbReference type="Gene3D" id="1.10.287.130">
    <property type="match status" value="1"/>
</dbReference>
<keyword evidence="7 15" id="KW-0418">Kinase</keyword>
<keyword evidence="9" id="KW-0902">Two-component regulatory system</keyword>
<comment type="caution">
    <text evidence="15">The sequence shown here is derived from an EMBL/GenBank/DDBJ whole genome shotgun (WGS) entry which is preliminary data.</text>
</comment>
<evidence type="ECO:0000256" key="5">
    <source>
        <dbReference type="ARBA" id="ARBA00022679"/>
    </source>
</evidence>
<feature type="compositionally biased region" description="Basic and acidic residues" evidence="12">
    <location>
        <begin position="462"/>
        <end position="471"/>
    </location>
</feature>
<gene>
    <name evidence="15" type="primary">arlS</name>
    <name evidence="15" type="ORF">NCTC8139_04041</name>
</gene>
<evidence type="ECO:0000256" key="13">
    <source>
        <dbReference type="SAM" id="Phobius"/>
    </source>
</evidence>
<evidence type="ECO:0000256" key="2">
    <source>
        <dbReference type="ARBA" id="ARBA00004236"/>
    </source>
</evidence>
<name>A0ABD7V7U8_9ACTN</name>
<sequence>MKRQSSMRGRLITTMITVLVAVGCLLGIPLSVVAWWWVSDIAQEELDGRLKVIADQLIRQEGADGTLTPESVDRESFELLLPPDERLVITYPDDQGTVHRTVIGDDFDGPAVTESIGLGGAGTIALSIPRDQVLDDQVTASGTVILVAVASIIGGSVVAAVSAGRIIEPLTHLADRAATLTRPDFRTKWKMYGIAELDRVSRALADANTALALRLEREREIAGDASHQVRSRLTAIQLRLDELTLHDDPAVVAEAEAALDQVERLATELDELVEASRADDSDVEPHIVDVGDMLTTLAEDFRQAFEAQGRELTVSYEGSPQAFTTQSGRLREAVSVLVDNALQHGQGTCRIAVSTLQSGDLVRITVSDEGPGVPDEISAHIFRRGFSAGQGAGRSGVGLSLARALIEADGGRLELTERRPPVFAIVVPSRDVSGYGDDTDDDDTDGDESGPGAAPDGAGPDGLRRDRVPHR</sequence>
<dbReference type="InterPro" id="IPR036890">
    <property type="entry name" value="HATPase_C_sf"/>
</dbReference>
<evidence type="ECO:0000256" key="11">
    <source>
        <dbReference type="SAM" id="Coils"/>
    </source>
</evidence>
<keyword evidence="8 13" id="KW-1133">Transmembrane helix</keyword>
<evidence type="ECO:0000256" key="4">
    <source>
        <dbReference type="ARBA" id="ARBA00022553"/>
    </source>
</evidence>
<accession>A0ABD7V7U8</accession>
<dbReference type="InterPro" id="IPR050428">
    <property type="entry name" value="TCS_sensor_his_kinase"/>
</dbReference>
<dbReference type="PROSITE" id="PS51257">
    <property type="entry name" value="PROKAR_LIPOPROTEIN"/>
    <property type="match status" value="1"/>
</dbReference>
<evidence type="ECO:0000256" key="8">
    <source>
        <dbReference type="ARBA" id="ARBA00022989"/>
    </source>
</evidence>
<dbReference type="SMART" id="SM00387">
    <property type="entry name" value="HATPase_c"/>
    <property type="match status" value="1"/>
</dbReference>
<keyword evidence="6 13" id="KW-0812">Transmembrane</keyword>
<evidence type="ECO:0000313" key="15">
    <source>
        <dbReference type="EMBL" id="VFA90457.1"/>
    </source>
</evidence>
<comment type="catalytic activity">
    <reaction evidence="1">
        <text>ATP + protein L-histidine = ADP + protein N-phospho-L-histidine.</text>
        <dbReference type="EC" id="2.7.13.3"/>
    </reaction>
</comment>
<keyword evidence="5 15" id="KW-0808">Transferase</keyword>
<evidence type="ECO:0000256" key="7">
    <source>
        <dbReference type="ARBA" id="ARBA00022777"/>
    </source>
</evidence>
<dbReference type="GO" id="GO:0004673">
    <property type="term" value="F:protein histidine kinase activity"/>
    <property type="evidence" value="ECO:0007669"/>
    <property type="project" value="UniProtKB-EC"/>
</dbReference>
<feature type="compositionally biased region" description="Acidic residues" evidence="12">
    <location>
        <begin position="437"/>
        <end position="448"/>
    </location>
</feature>
<dbReference type="InterPro" id="IPR003594">
    <property type="entry name" value="HATPase_dom"/>
</dbReference>
<dbReference type="InterPro" id="IPR005467">
    <property type="entry name" value="His_kinase_dom"/>
</dbReference>
<dbReference type="EMBL" id="CAACYD010000007">
    <property type="protein sequence ID" value="VFA90457.1"/>
    <property type="molecule type" value="Genomic_DNA"/>
</dbReference>
<evidence type="ECO:0000256" key="3">
    <source>
        <dbReference type="ARBA" id="ARBA00012438"/>
    </source>
</evidence>
<dbReference type="PANTHER" id="PTHR45436:SF5">
    <property type="entry name" value="SENSOR HISTIDINE KINASE TRCS"/>
    <property type="match status" value="1"/>
</dbReference>
<evidence type="ECO:0000256" key="12">
    <source>
        <dbReference type="SAM" id="MobiDB-lite"/>
    </source>
</evidence>
<organism evidence="15 16">
    <name type="scientific">Gordonia paraffinivorans</name>
    <dbReference type="NCBI Taxonomy" id="175628"/>
    <lineage>
        <taxon>Bacteria</taxon>
        <taxon>Bacillati</taxon>
        <taxon>Actinomycetota</taxon>
        <taxon>Actinomycetes</taxon>
        <taxon>Mycobacteriales</taxon>
        <taxon>Gordoniaceae</taxon>
        <taxon>Gordonia</taxon>
    </lineage>
</organism>
<feature type="domain" description="Histidine kinase" evidence="14">
    <location>
        <begin position="224"/>
        <end position="431"/>
    </location>
</feature>
<protein>
    <recommendedName>
        <fullName evidence="3">histidine kinase</fullName>
        <ecNumber evidence="3">2.7.13.3</ecNumber>
    </recommendedName>
</protein>
<dbReference type="SUPFAM" id="SSF55874">
    <property type="entry name" value="ATPase domain of HSP90 chaperone/DNA topoisomerase II/histidine kinase"/>
    <property type="match status" value="1"/>
</dbReference>
<dbReference type="InterPro" id="IPR036097">
    <property type="entry name" value="HisK_dim/P_sf"/>
</dbReference>
<evidence type="ECO:0000256" key="9">
    <source>
        <dbReference type="ARBA" id="ARBA00023012"/>
    </source>
</evidence>
<feature type="transmembrane region" description="Helical" evidence="13">
    <location>
        <begin position="12"/>
        <end position="38"/>
    </location>
</feature>
<proteinExistence type="predicted"/>